<dbReference type="GO" id="GO:0004316">
    <property type="term" value="F:3-oxoacyl-[acyl-carrier-protein] reductase (NADPH) activity"/>
    <property type="evidence" value="ECO:0007669"/>
    <property type="project" value="UniProtKB-EC"/>
</dbReference>
<evidence type="ECO:0000256" key="1">
    <source>
        <dbReference type="ARBA" id="ARBA00006484"/>
    </source>
</evidence>
<evidence type="ECO:0000256" key="6">
    <source>
        <dbReference type="PIRSR" id="PIRSR611284-2"/>
    </source>
</evidence>
<keyword evidence="6" id="KW-0521">NADP</keyword>
<dbReference type="PROSITE" id="PS00061">
    <property type="entry name" value="ADH_SHORT"/>
    <property type="match status" value="1"/>
</dbReference>
<dbReference type="GO" id="GO:0051287">
    <property type="term" value="F:NAD binding"/>
    <property type="evidence" value="ECO:0007669"/>
    <property type="project" value="InterPro"/>
</dbReference>
<feature type="domain" description="Ketoreductase" evidence="9">
    <location>
        <begin position="90"/>
        <end position="276"/>
    </location>
</feature>
<evidence type="ECO:0000313" key="10">
    <source>
        <dbReference type="EMBL" id="CAE0669242.1"/>
    </source>
</evidence>
<comment type="catalytic activity">
    <reaction evidence="4">
        <text>a (3R)-hydroxyacyl-[ACP] + NADP(+) = a 3-oxoacyl-[ACP] + NADPH + H(+)</text>
        <dbReference type="Rhea" id="RHEA:17397"/>
        <dbReference type="Rhea" id="RHEA-COMP:9916"/>
        <dbReference type="Rhea" id="RHEA-COMP:9945"/>
        <dbReference type="ChEBI" id="CHEBI:15378"/>
        <dbReference type="ChEBI" id="CHEBI:57783"/>
        <dbReference type="ChEBI" id="CHEBI:58349"/>
        <dbReference type="ChEBI" id="CHEBI:78776"/>
        <dbReference type="ChEBI" id="CHEBI:78827"/>
        <dbReference type="EC" id="1.1.1.100"/>
    </reaction>
</comment>
<dbReference type="EC" id="1.1.1.100" evidence="2"/>
<name>A0A7S3Z1W0_9EUKA</name>
<dbReference type="FunFam" id="3.40.50.720:FF:000173">
    <property type="entry name" value="3-oxoacyl-[acyl-carrier protein] reductase"/>
    <property type="match status" value="1"/>
</dbReference>
<evidence type="ECO:0000256" key="7">
    <source>
        <dbReference type="RuleBase" id="RU000363"/>
    </source>
</evidence>
<feature type="chain" id="PRO_5030873487" description="3-oxoacyl-[acyl-carrier-protein] reductase" evidence="8">
    <location>
        <begin position="29"/>
        <end position="335"/>
    </location>
</feature>
<dbReference type="Gene3D" id="3.40.50.720">
    <property type="entry name" value="NAD(P)-binding Rossmann-like Domain"/>
    <property type="match status" value="1"/>
</dbReference>
<accession>A0A7S3Z1W0</accession>
<sequence length="335" mass="34481">MAPASHMTLLSLLFAGSALLLIASFSGSSRLGSTMVAQRSQAVSARNFAPAGLQGPMACAGSRPRVHVQRVFSSAPAVEGVADQAKQLGPVAIVTGGSRGIGKAIALALGSEGCRVVVNYAKSADAAEKVVEEIKQLGGDGVAVAADMSTMEGVQALFKAAGEAYDEPVEILVNNAGITRDNLVLRMKPDQWTDVINTNLNGVFYALQSAAKVMLKKRKGRIINIASVVGLIGNPGQANYAAAKGGVIGMTMATAKEFAARGVTVNSIAPGFIESEMTQALKPEIIETVTKGIPLGRFGKPEEVAGLVRYLALDPSAAYITGHTFSIDGGIAIGA</sequence>
<evidence type="ECO:0000256" key="4">
    <source>
        <dbReference type="ARBA" id="ARBA00048508"/>
    </source>
</evidence>
<feature type="binding site" evidence="6">
    <location>
        <position position="273"/>
    </location>
    <ligand>
        <name>NADP(+)</name>
        <dbReference type="ChEBI" id="CHEBI:58349"/>
    </ligand>
</feature>
<dbReference type="GO" id="GO:0006633">
    <property type="term" value="P:fatty acid biosynthetic process"/>
    <property type="evidence" value="ECO:0007669"/>
    <property type="project" value="InterPro"/>
</dbReference>
<reference evidence="10" key="1">
    <citation type="submission" date="2021-01" db="EMBL/GenBank/DDBJ databases">
        <authorList>
            <person name="Corre E."/>
            <person name="Pelletier E."/>
            <person name="Niang G."/>
            <person name="Scheremetjew M."/>
            <person name="Finn R."/>
            <person name="Kale V."/>
            <person name="Holt S."/>
            <person name="Cochrane G."/>
            <person name="Meng A."/>
            <person name="Brown T."/>
            <person name="Cohen L."/>
        </authorList>
    </citation>
    <scope>NUCLEOTIDE SEQUENCE</scope>
    <source>
        <strain evidence="10">CCCM811</strain>
    </source>
</reference>
<feature type="binding site" evidence="6">
    <location>
        <begin position="96"/>
        <end position="99"/>
    </location>
    <ligand>
        <name>NADP(+)</name>
        <dbReference type="ChEBI" id="CHEBI:58349"/>
    </ligand>
</feature>
<evidence type="ECO:0000256" key="8">
    <source>
        <dbReference type="SAM" id="SignalP"/>
    </source>
</evidence>
<protein>
    <recommendedName>
        <fullName evidence="2">3-oxoacyl-[acyl-carrier-protein] reductase</fullName>
        <ecNumber evidence="2">1.1.1.100</ecNumber>
    </recommendedName>
</protein>
<dbReference type="EMBL" id="HBIV01029199">
    <property type="protein sequence ID" value="CAE0669242.1"/>
    <property type="molecule type" value="Transcribed_RNA"/>
</dbReference>
<dbReference type="NCBIfam" id="TIGR01830">
    <property type="entry name" value="3oxo_ACP_reduc"/>
    <property type="match status" value="1"/>
</dbReference>
<dbReference type="InterPro" id="IPR050259">
    <property type="entry name" value="SDR"/>
</dbReference>
<dbReference type="InterPro" id="IPR020904">
    <property type="entry name" value="Sc_DH/Rdtase_CS"/>
</dbReference>
<keyword evidence="3" id="KW-0560">Oxidoreductase</keyword>
<feature type="binding site" evidence="6">
    <location>
        <begin position="240"/>
        <end position="244"/>
    </location>
    <ligand>
        <name>NADP(+)</name>
        <dbReference type="ChEBI" id="CHEBI:58349"/>
    </ligand>
</feature>
<dbReference type="NCBIfam" id="NF009466">
    <property type="entry name" value="PRK12826.1-2"/>
    <property type="match status" value="1"/>
</dbReference>
<feature type="binding site" evidence="6">
    <location>
        <position position="175"/>
    </location>
    <ligand>
        <name>NADP(+)</name>
        <dbReference type="ChEBI" id="CHEBI:58349"/>
    </ligand>
</feature>
<gene>
    <name evidence="10" type="ORF">LGLO00237_LOCUS20869</name>
</gene>
<dbReference type="Pfam" id="PF00106">
    <property type="entry name" value="adh_short"/>
    <property type="match status" value="1"/>
</dbReference>
<proteinExistence type="inferred from homology"/>
<dbReference type="PANTHER" id="PTHR42879:SF2">
    <property type="entry name" value="3-OXOACYL-[ACYL-CARRIER-PROTEIN] REDUCTASE FABG"/>
    <property type="match status" value="1"/>
</dbReference>
<feature type="signal peptide" evidence="8">
    <location>
        <begin position="1"/>
        <end position="28"/>
    </location>
</feature>
<dbReference type="CDD" id="cd05333">
    <property type="entry name" value="BKR_SDR_c"/>
    <property type="match status" value="1"/>
</dbReference>
<feature type="active site" description="Proton acceptor" evidence="5">
    <location>
        <position position="240"/>
    </location>
</feature>
<evidence type="ECO:0000256" key="2">
    <source>
        <dbReference type="ARBA" id="ARBA00012948"/>
    </source>
</evidence>
<dbReference type="InterPro" id="IPR057326">
    <property type="entry name" value="KR_dom"/>
</dbReference>
<keyword evidence="8" id="KW-0732">Signal</keyword>
<dbReference type="PRINTS" id="PR00080">
    <property type="entry name" value="SDRFAMILY"/>
</dbReference>
<dbReference type="InterPro" id="IPR036291">
    <property type="entry name" value="NAD(P)-bd_dom_sf"/>
</dbReference>
<dbReference type="InterPro" id="IPR002347">
    <property type="entry name" value="SDR_fam"/>
</dbReference>
<dbReference type="AlphaFoldDB" id="A0A7S3Z1W0"/>
<evidence type="ECO:0000259" key="9">
    <source>
        <dbReference type="SMART" id="SM00822"/>
    </source>
</evidence>
<dbReference type="InterPro" id="IPR011284">
    <property type="entry name" value="3oxo_ACP_reduc"/>
</dbReference>
<comment type="similarity">
    <text evidence="1 7">Belongs to the short-chain dehydrogenases/reductases (SDR) family.</text>
</comment>
<evidence type="ECO:0000256" key="3">
    <source>
        <dbReference type="ARBA" id="ARBA00023002"/>
    </source>
</evidence>
<dbReference type="PANTHER" id="PTHR42879">
    <property type="entry name" value="3-OXOACYL-(ACYL-CARRIER-PROTEIN) REDUCTASE"/>
    <property type="match status" value="1"/>
</dbReference>
<organism evidence="10">
    <name type="scientific">Lotharella globosa</name>
    <dbReference type="NCBI Taxonomy" id="91324"/>
    <lineage>
        <taxon>Eukaryota</taxon>
        <taxon>Sar</taxon>
        <taxon>Rhizaria</taxon>
        <taxon>Cercozoa</taxon>
        <taxon>Chlorarachniophyceae</taxon>
        <taxon>Lotharella</taxon>
    </lineage>
</organism>
<dbReference type="SMART" id="SM00822">
    <property type="entry name" value="PKS_KR"/>
    <property type="match status" value="1"/>
</dbReference>
<dbReference type="PRINTS" id="PR00081">
    <property type="entry name" value="GDHRDH"/>
</dbReference>
<dbReference type="SUPFAM" id="SSF51735">
    <property type="entry name" value="NAD(P)-binding Rossmann-fold domains"/>
    <property type="match status" value="1"/>
</dbReference>
<evidence type="ECO:0000256" key="5">
    <source>
        <dbReference type="PIRSR" id="PIRSR611284-1"/>
    </source>
</evidence>